<dbReference type="Pfam" id="PF01915">
    <property type="entry name" value="Glyco_hydro_3_C"/>
    <property type="match status" value="1"/>
</dbReference>
<comment type="caution">
    <text evidence="4">The sequence shown here is derived from an EMBL/GenBank/DDBJ whole genome shotgun (WGS) entry which is preliminary data.</text>
</comment>
<dbReference type="SUPFAM" id="SSF51445">
    <property type="entry name" value="(Trans)glycosidases"/>
    <property type="match status" value="1"/>
</dbReference>
<dbReference type="Proteomes" id="UP000534870">
    <property type="component" value="Unassembled WGS sequence"/>
</dbReference>
<dbReference type="InterPro" id="IPR013783">
    <property type="entry name" value="Ig-like_fold"/>
</dbReference>
<dbReference type="EMBL" id="JABXXP010000028">
    <property type="protein sequence ID" value="NVN10282.1"/>
    <property type="molecule type" value="Genomic_DNA"/>
</dbReference>
<dbReference type="InterPro" id="IPR036881">
    <property type="entry name" value="Glyco_hydro_3_C_sf"/>
</dbReference>
<dbReference type="RefSeq" id="WP_176639063.1">
    <property type="nucleotide sequence ID" value="NZ_JABXXP010000028.1"/>
</dbReference>
<reference evidence="4 5" key="1">
    <citation type="submission" date="2020-06" db="EMBL/GenBank/DDBJ databases">
        <title>Description of novel acetic acid bacteria.</title>
        <authorList>
            <person name="Sombolestani A."/>
        </authorList>
    </citation>
    <scope>NUCLEOTIDE SEQUENCE [LARGE SCALE GENOMIC DNA]</scope>
    <source>
        <strain evidence="4 5">LMG 31431</strain>
    </source>
</reference>
<evidence type="ECO:0000256" key="2">
    <source>
        <dbReference type="ARBA" id="ARBA00022801"/>
    </source>
</evidence>
<evidence type="ECO:0000313" key="4">
    <source>
        <dbReference type="EMBL" id="NVN10282.1"/>
    </source>
</evidence>
<dbReference type="Pfam" id="PF14310">
    <property type="entry name" value="Fn3-like"/>
    <property type="match status" value="1"/>
</dbReference>
<protein>
    <submittedName>
        <fullName evidence="4">Glycoside hydrolase family 3 C-terminal domain-containing protein</fullName>
    </submittedName>
</protein>
<gene>
    <name evidence="4" type="ORF">HUK84_03815</name>
</gene>
<dbReference type="SMART" id="SM01217">
    <property type="entry name" value="Fn3_like"/>
    <property type="match status" value="1"/>
</dbReference>
<dbReference type="AlphaFoldDB" id="A0A7Y7M4T0"/>
<dbReference type="PANTHER" id="PTHR42715:SF10">
    <property type="entry name" value="BETA-GLUCOSIDASE"/>
    <property type="match status" value="1"/>
</dbReference>
<dbReference type="InterPro" id="IPR001764">
    <property type="entry name" value="Glyco_hydro_3_N"/>
</dbReference>
<accession>A0A7Y7M4T0</accession>
<dbReference type="InterPro" id="IPR026891">
    <property type="entry name" value="Fn3-like"/>
</dbReference>
<dbReference type="SUPFAM" id="SSF52279">
    <property type="entry name" value="Beta-D-glucan exohydrolase, C-terminal domain"/>
    <property type="match status" value="1"/>
</dbReference>
<sequence>MTTKASVDPLTIDLASLTREEKIDLVSGRGLWRTASLPRHGIASVLMTDGTNGVRFVPDQINDVGEEGDLGAFLADVDAAAGESSLLLGRSLPMTCFPGGATMGCSWDTSLMYEVGQALAAECRMLGVQVLLGPGINLRRTPLAGRGFEYYSEDPVLTADLAAGLINGLQDGGVGASLKHLACNNSEIERISMDSVVERRALHELYLYGFERAIDRSDPWTVMTSYNRLNGVQTSADPWLLTETLRKRWGYAGTVMSDWHGIQDRPASLLAGSDLDMPQSKARKRRLRAALDNGHVSEAALDAACRNVLKLLERCHRAGMAAVAQADFDAHHELARMVAARSCVLLVNRHDILPLTAAGSILVIGTGAITPQIQGVGSAGVNPRQCDVPLDSLRRIAGDELRISYSPGWSEDGIVDPGRRDAALRQAVGADVVLVFAGTPPGISGENADRPDLALISAHDDLIGELVRIHQRVIVILTHPDAVVLPWADKVAAVISAGYPGQGFGDAIASVLFGIINPSGKLPVTWPRRLEDSPAYLGYPGEHGTHLYREGIFVGYRYFDKRRIEPLFPFGHGLSYTRFSYHDLTLDRSVVGKDNILSICCTIRNDGVRLGREVCQLYLAREETTRRAVPAHPLRALKGFASVELQPGESRQVEFTLNRRDFAYFDVVLDDWFVPAATVGIEIGASSRDIRLRAEIDVSGDGVLPRQLDLHTPPGIVLAVPGAMDRLAVWLADEMGGTLAEARVLLNQCGASFLGLYDTLSWSLGHEPDESALNRILAGLGRERGSTRD</sequence>
<dbReference type="InterPro" id="IPR050288">
    <property type="entry name" value="Cellulose_deg_GH3"/>
</dbReference>
<dbReference type="Gene3D" id="3.40.50.1700">
    <property type="entry name" value="Glycoside hydrolase family 3 C-terminal domain"/>
    <property type="match status" value="1"/>
</dbReference>
<dbReference type="Gene3D" id="2.60.40.10">
    <property type="entry name" value="Immunoglobulins"/>
    <property type="match status" value="1"/>
</dbReference>
<dbReference type="GO" id="GO:0004553">
    <property type="term" value="F:hydrolase activity, hydrolyzing O-glycosyl compounds"/>
    <property type="evidence" value="ECO:0007669"/>
    <property type="project" value="InterPro"/>
</dbReference>
<comment type="similarity">
    <text evidence="1">Belongs to the glycosyl hydrolase 3 family.</text>
</comment>
<dbReference type="InterPro" id="IPR002772">
    <property type="entry name" value="Glyco_hydro_3_C"/>
</dbReference>
<dbReference type="PRINTS" id="PR00133">
    <property type="entry name" value="GLHYDRLASE3"/>
</dbReference>
<dbReference type="GO" id="GO:0005975">
    <property type="term" value="P:carbohydrate metabolic process"/>
    <property type="evidence" value="ECO:0007669"/>
    <property type="project" value="InterPro"/>
</dbReference>
<dbReference type="InterPro" id="IPR036962">
    <property type="entry name" value="Glyco_hydro_3_N_sf"/>
</dbReference>
<name>A0A7Y7M4T0_9PROT</name>
<organism evidence="4 5">
    <name type="scientific">Nguyenibacter vanlangensis</name>
    <dbReference type="NCBI Taxonomy" id="1216886"/>
    <lineage>
        <taxon>Bacteria</taxon>
        <taxon>Pseudomonadati</taxon>
        <taxon>Pseudomonadota</taxon>
        <taxon>Alphaproteobacteria</taxon>
        <taxon>Acetobacterales</taxon>
        <taxon>Acetobacteraceae</taxon>
        <taxon>Nguyenibacter</taxon>
    </lineage>
</organism>
<evidence type="ECO:0000313" key="5">
    <source>
        <dbReference type="Proteomes" id="UP000534870"/>
    </source>
</evidence>
<dbReference type="PANTHER" id="PTHR42715">
    <property type="entry name" value="BETA-GLUCOSIDASE"/>
    <property type="match status" value="1"/>
</dbReference>
<dbReference type="Gene3D" id="3.20.20.300">
    <property type="entry name" value="Glycoside hydrolase, family 3, N-terminal domain"/>
    <property type="match status" value="1"/>
</dbReference>
<dbReference type="Pfam" id="PF00933">
    <property type="entry name" value="Glyco_hydro_3"/>
    <property type="match status" value="1"/>
</dbReference>
<feature type="domain" description="Fibronectin type III-like" evidence="3">
    <location>
        <begin position="613"/>
        <end position="687"/>
    </location>
</feature>
<proteinExistence type="inferred from homology"/>
<evidence type="ECO:0000259" key="3">
    <source>
        <dbReference type="SMART" id="SM01217"/>
    </source>
</evidence>
<keyword evidence="2 4" id="KW-0378">Hydrolase</keyword>
<dbReference type="InterPro" id="IPR017853">
    <property type="entry name" value="GH"/>
</dbReference>
<evidence type="ECO:0000256" key="1">
    <source>
        <dbReference type="ARBA" id="ARBA00005336"/>
    </source>
</evidence>